<dbReference type="RefSeq" id="WP_076996089.1">
    <property type="nucleotide sequence ID" value="NZ_MSPR01000009.1"/>
</dbReference>
<dbReference type="Proteomes" id="UP000188946">
    <property type="component" value="Unassembled WGS sequence"/>
</dbReference>
<dbReference type="EMBL" id="MSPT01000016">
    <property type="protein sequence ID" value="ONK26323.1"/>
    <property type="molecule type" value="Genomic_DNA"/>
</dbReference>
<dbReference type="AlphaFoldDB" id="A0AB36JNM1"/>
<name>A0AB36JNM1_9STRE</name>
<keyword evidence="4" id="KW-1185">Reference proteome</keyword>
<dbReference type="Proteomes" id="UP000188600">
    <property type="component" value="Unassembled WGS sequence"/>
</dbReference>
<comment type="caution">
    <text evidence="1">The sequence shown here is derived from an EMBL/GenBank/DDBJ whole genome shotgun (WGS) entry which is preliminary data.</text>
</comment>
<dbReference type="EMBL" id="MSPR01000009">
    <property type="protein sequence ID" value="ONK29070.1"/>
    <property type="molecule type" value="Genomic_DNA"/>
</dbReference>
<proteinExistence type="predicted"/>
<reference evidence="3 4" key="1">
    <citation type="submission" date="2016-12" db="EMBL/GenBank/DDBJ databases">
        <authorList>
            <person name="Gulvik C.A."/>
        </authorList>
    </citation>
    <scope>NUCLEOTIDE SEQUENCE [LARGE SCALE GENOMIC DNA]</scope>
    <source>
        <strain evidence="2 4">12-5202</strain>
        <strain evidence="1 3">12-5291</strain>
    </source>
</reference>
<protein>
    <submittedName>
        <fullName evidence="1">Uncharacterized protein</fullName>
    </submittedName>
</protein>
<accession>A0AB36JNM1</accession>
<organism evidence="1 3">
    <name type="scientific">Streptococcus azizii</name>
    <dbReference type="NCBI Taxonomy" id="1579424"/>
    <lineage>
        <taxon>Bacteria</taxon>
        <taxon>Bacillati</taxon>
        <taxon>Bacillota</taxon>
        <taxon>Bacilli</taxon>
        <taxon>Lactobacillales</taxon>
        <taxon>Streptococcaceae</taxon>
        <taxon>Streptococcus</taxon>
    </lineage>
</organism>
<sequence length="70" mass="8346">MAITQDTIKKFLKLRQELTHREWIELDRLVTMRLREKAEELTLNDFDVQVLAERSKNIKQIDPKPGEVLI</sequence>
<gene>
    <name evidence="2" type="ORF">BVE84_05635</name>
    <name evidence="1" type="ORF">BVE86_07575</name>
</gene>
<evidence type="ECO:0000313" key="2">
    <source>
        <dbReference type="EMBL" id="ONK29070.1"/>
    </source>
</evidence>
<evidence type="ECO:0000313" key="4">
    <source>
        <dbReference type="Proteomes" id="UP000188946"/>
    </source>
</evidence>
<evidence type="ECO:0000313" key="1">
    <source>
        <dbReference type="EMBL" id="ONK26323.1"/>
    </source>
</evidence>
<evidence type="ECO:0000313" key="3">
    <source>
        <dbReference type="Proteomes" id="UP000188600"/>
    </source>
</evidence>